<dbReference type="EMBL" id="JH712126">
    <property type="protein sequence ID" value="EJD75554.1"/>
    <property type="molecule type" value="Genomic_DNA"/>
</dbReference>
<dbReference type="OrthoDB" id="4217619at2759"/>
<dbReference type="KEGG" id="loa:LOAG_17320"/>
<dbReference type="SUPFAM" id="SSF50156">
    <property type="entry name" value="PDZ domain-like"/>
    <property type="match status" value="1"/>
</dbReference>
<dbReference type="AlphaFoldDB" id="A0A1S0UL87"/>
<accession>A0A1S0UL87</accession>
<evidence type="ECO:0000313" key="2">
    <source>
        <dbReference type="EMBL" id="EJD75554.1"/>
    </source>
</evidence>
<name>A0A1S0UL87_LOALO</name>
<gene>
    <name evidence="2" type="ORF">LOAG_17320</name>
</gene>
<protein>
    <recommendedName>
        <fullName evidence="3">PDZ domain-containing protein</fullName>
    </recommendedName>
</protein>
<feature type="compositionally biased region" description="Basic residues" evidence="1">
    <location>
        <begin position="1"/>
        <end position="10"/>
    </location>
</feature>
<reference evidence="2" key="1">
    <citation type="submission" date="2012-04" db="EMBL/GenBank/DDBJ databases">
        <title>The Genome Sequence of Loa loa.</title>
        <authorList>
            <consortium name="The Broad Institute Genome Sequencing Platform"/>
            <consortium name="Broad Institute Genome Sequencing Center for Infectious Disease"/>
            <person name="Nutman T.B."/>
            <person name="Fink D.L."/>
            <person name="Russ C."/>
            <person name="Young S."/>
            <person name="Zeng Q."/>
            <person name="Gargeya S."/>
            <person name="Alvarado L."/>
            <person name="Berlin A."/>
            <person name="Chapman S.B."/>
            <person name="Chen Z."/>
            <person name="Freedman E."/>
            <person name="Gellesch M."/>
            <person name="Goldberg J."/>
            <person name="Griggs A."/>
            <person name="Gujja S."/>
            <person name="Heilman E.R."/>
            <person name="Heiman D."/>
            <person name="Howarth C."/>
            <person name="Mehta T."/>
            <person name="Neiman D."/>
            <person name="Pearson M."/>
            <person name="Roberts A."/>
            <person name="Saif S."/>
            <person name="Shea T."/>
            <person name="Shenoy N."/>
            <person name="Sisk P."/>
            <person name="Stolte C."/>
            <person name="Sykes S."/>
            <person name="White J."/>
            <person name="Yandava C."/>
            <person name="Haas B."/>
            <person name="Henn M.R."/>
            <person name="Nusbaum C."/>
            <person name="Birren B."/>
        </authorList>
    </citation>
    <scope>NUCLEOTIDE SEQUENCE [LARGE SCALE GENOMIC DNA]</scope>
</reference>
<dbReference type="InterPro" id="IPR036034">
    <property type="entry name" value="PDZ_sf"/>
</dbReference>
<dbReference type="GeneID" id="31251631"/>
<proteinExistence type="predicted"/>
<dbReference type="RefSeq" id="XP_020306411.1">
    <property type="nucleotide sequence ID" value="XM_020449977.1"/>
</dbReference>
<feature type="compositionally biased region" description="Basic and acidic residues" evidence="1">
    <location>
        <begin position="17"/>
        <end position="27"/>
    </location>
</feature>
<evidence type="ECO:0008006" key="3">
    <source>
        <dbReference type="Google" id="ProtNLM"/>
    </source>
</evidence>
<dbReference type="CTD" id="31251631"/>
<feature type="region of interest" description="Disordered" evidence="1">
    <location>
        <begin position="1"/>
        <end position="39"/>
    </location>
</feature>
<sequence>MRSREKKKRNGSSEDASSTKETPEDRQQLQQQPVVHPPPLEPFQDTVLLKKPLGLRICKNTLQVTYVEKSGASVGRVFVGDVIVAVDGYKISAINELNSVLKKPSLVKLTLFSNFIKASLNSIPEQLMKISSMVAVVFKRTCYSKCKHKRTFVEKISVERGREMKCTGQAIDQYLARKLIFRNQKEILNKLNQFSRVL</sequence>
<evidence type="ECO:0000256" key="1">
    <source>
        <dbReference type="SAM" id="MobiDB-lite"/>
    </source>
</evidence>
<organism evidence="2">
    <name type="scientific">Loa loa</name>
    <name type="common">Eye worm</name>
    <name type="synonym">Filaria loa</name>
    <dbReference type="NCBI Taxonomy" id="7209"/>
    <lineage>
        <taxon>Eukaryota</taxon>
        <taxon>Metazoa</taxon>
        <taxon>Ecdysozoa</taxon>
        <taxon>Nematoda</taxon>
        <taxon>Chromadorea</taxon>
        <taxon>Rhabditida</taxon>
        <taxon>Spirurina</taxon>
        <taxon>Spiruromorpha</taxon>
        <taxon>Filarioidea</taxon>
        <taxon>Onchocercidae</taxon>
        <taxon>Loa</taxon>
    </lineage>
</organism>
<dbReference type="InParanoid" id="A0A1S0UL87"/>